<reference evidence="1" key="1">
    <citation type="journal article" date="2015" name="Nature">
        <title>Complex archaea that bridge the gap between prokaryotes and eukaryotes.</title>
        <authorList>
            <person name="Spang A."/>
            <person name="Saw J.H."/>
            <person name="Jorgensen S.L."/>
            <person name="Zaremba-Niedzwiedzka K."/>
            <person name="Martijn J."/>
            <person name="Lind A.E."/>
            <person name="van Eijk R."/>
            <person name="Schleper C."/>
            <person name="Guy L."/>
            <person name="Ettema T.J."/>
        </authorList>
    </citation>
    <scope>NUCLEOTIDE SEQUENCE</scope>
</reference>
<dbReference type="InterPro" id="IPR029044">
    <property type="entry name" value="Nucleotide-diphossugar_trans"/>
</dbReference>
<feature type="non-terminal residue" evidence="1">
    <location>
        <position position="204"/>
    </location>
</feature>
<evidence type="ECO:0000313" key="1">
    <source>
        <dbReference type="EMBL" id="KKN08748.1"/>
    </source>
</evidence>
<protein>
    <recommendedName>
        <fullName evidence="2">MobA-like NTP transferase domain-containing protein</fullName>
    </recommendedName>
</protein>
<dbReference type="Gene3D" id="3.90.550.10">
    <property type="entry name" value="Spore Coat Polysaccharide Biosynthesis Protein SpsA, Chain A"/>
    <property type="match status" value="1"/>
</dbReference>
<organism evidence="1">
    <name type="scientific">marine sediment metagenome</name>
    <dbReference type="NCBI Taxonomy" id="412755"/>
    <lineage>
        <taxon>unclassified sequences</taxon>
        <taxon>metagenomes</taxon>
        <taxon>ecological metagenomes</taxon>
    </lineage>
</organism>
<proteinExistence type="predicted"/>
<evidence type="ECO:0008006" key="2">
    <source>
        <dbReference type="Google" id="ProtNLM"/>
    </source>
</evidence>
<gene>
    <name evidence="1" type="ORF">LCGC14_1053700</name>
</gene>
<name>A0A0F9QU57_9ZZZZ</name>
<dbReference type="AlphaFoldDB" id="A0A0F9QU57"/>
<dbReference type="EMBL" id="LAZR01004421">
    <property type="protein sequence ID" value="KKN08748.1"/>
    <property type="molecule type" value="Genomic_DNA"/>
</dbReference>
<sequence length="204" mass="23366">MSKIGVVVASSEIGIPFLQLCLTSLDMSFAETPHEYTAFVYECNWHLEGICSEHPLITGWKKSNIDLHLKHIKIQIRDASAIDINKSDSILPDIIVYNDFAKNEMSQFDYDIFIVARSIYQVQQYVNTIDIKNVSAFIIDETNDSTERDLQIRLIGLYSAFKELNDLGFKKSLVLSCDIPLINKKVVNYLIDCSKKFECCIPQW</sequence>
<accession>A0A0F9QU57</accession>
<comment type="caution">
    <text evidence="1">The sequence shown here is derived from an EMBL/GenBank/DDBJ whole genome shotgun (WGS) entry which is preliminary data.</text>
</comment>